<dbReference type="Proteomes" id="UP001055104">
    <property type="component" value="Unassembled WGS sequence"/>
</dbReference>
<proteinExistence type="predicted"/>
<gene>
    <name evidence="1" type="ORF">CE91St7_42240</name>
</gene>
<accession>A0AA37NPH5</accession>
<evidence type="ECO:0000313" key="1">
    <source>
        <dbReference type="EMBL" id="GKH83340.1"/>
    </source>
</evidence>
<comment type="caution">
    <text evidence="1">The sequence shown here is derived from an EMBL/GenBank/DDBJ whole genome shotgun (WGS) entry which is preliminary data.</text>
</comment>
<dbReference type="EMBL" id="BQOB01000001">
    <property type="protein sequence ID" value="GKH83340.1"/>
    <property type="molecule type" value="Genomic_DNA"/>
</dbReference>
<dbReference type="AlphaFoldDB" id="A0AA37NPH5"/>
<organism evidence="1 2">
    <name type="scientific">Phocaeicola dorei</name>
    <dbReference type="NCBI Taxonomy" id="357276"/>
    <lineage>
        <taxon>Bacteria</taxon>
        <taxon>Pseudomonadati</taxon>
        <taxon>Bacteroidota</taxon>
        <taxon>Bacteroidia</taxon>
        <taxon>Bacteroidales</taxon>
        <taxon>Bacteroidaceae</taxon>
        <taxon>Phocaeicola</taxon>
    </lineage>
</organism>
<protein>
    <submittedName>
        <fullName evidence="1">Uncharacterized protein</fullName>
    </submittedName>
</protein>
<name>A0AA37NPH5_9BACT</name>
<sequence length="45" mass="5257">MNKVHLLGANRSYDRDEQTVSVNQVVMLEGYSYDSYVVYEVSRIQ</sequence>
<reference evidence="1" key="1">
    <citation type="submission" date="2022-01" db="EMBL/GenBank/DDBJ databases">
        <title>Novel bile acid biosynthetic pathways are enriched in the microbiome of centenarians.</title>
        <authorList>
            <person name="Sato Y."/>
            <person name="Atarashi K."/>
            <person name="Plichta R.D."/>
            <person name="Arai Y."/>
            <person name="Sasajima S."/>
            <person name="Kearney M.S."/>
            <person name="Suda W."/>
            <person name="Takeshita K."/>
            <person name="Sasaki T."/>
            <person name="Okamoto S."/>
            <person name="Skelly N.A."/>
            <person name="Okamura Y."/>
            <person name="Vlamakis H."/>
            <person name="Li Y."/>
            <person name="Tanoue T."/>
            <person name="Takei H."/>
            <person name="Nittono H."/>
            <person name="Narushima S."/>
            <person name="Irie J."/>
            <person name="Itoh H."/>
            <person name="Moriya K."/>
            <person name="Sugiura Y."/>
            <person name="Suematsu M."/>
            <person name="Moritoki N."/>
            <person name="Shibata S."/>
            <person name="Littman R.D."/>
            <person name="Fischbach A.M."/>
            <person name="Uwamino Y."/>
            <person name="Inoue T."/>
            <person name="Honda A."/>
            <person name="Hattori M."/>
            <person name="Murai T."/>
            <person name="Xavier J.R."/>
            <person name="Hirose N."/>
            <person name="Honda K."/>
        </authorList>
    </citation>
    <scope>NUCLEOTIDE SEQUENCE</scope>
    <source>
        <strain evidence="1">CE91-St7</strain>
    </source>
</reference>
<evidence type="ECO:0000313" key="2">
    <source>
        <dbReference type="Proteomes" id="UP001055104"/>
    </source>
</evidence>